<feature type="compositionally biased region" description="Basic and acidic residues" evidence="17">
    <location>
        <begin position="1001"/>
        <end position="1015"/>
    </location>
</feature>
<dbReference type="CDD" id="cd18034">
    <property type="entry name" value="DEXHc_dicer"/>
    <property type="match status" value="1"/>
</dbReference>
<evidence type="ECO:0000256" key="15">
    <source>
        <dbReference type="ARBA" id="ARBA00035116"/>
    </source>
</evidence>
<evidence type="ECO:0000259" key="23">
    <source>
        <dbReference type="PROSITE" id="PS51327"/>
    </source>
</evidence>
<feature type="compositionally biased region" description="Acidic residues" evidence="17">
    <location>
        <begin position="662"/>
        <end position="674"/>
    </location>
</feature>
<evidence type="ECO:0000256" key="10">
    <source>
        <dbReference type="ARBA" id="ARBA00022840"/>
    </source>
</evidence>
<organism evidence="24 25">
    <name type="scientific">Pocillopora meandrina</name>
    <dbReference type="NCBI Taxonomy" id="46732"/>
    <lineage>
        <taxon>Eukaryota</taxon>
        <taxon>Metazoa</taxon>
        <taxon>Cnidaria</taxon>
        <taxon>Anthozoa</taxon>
        <taxon>Hexacorallia</taxon>
        <taxon>Scleractinia</taxon>
        <taxon>Astrocoeniina</taxon>
        <taxon>Pocilloporidae</taxon>
        <taxon>Pocillopora</taxon>
    </lineage>
</organism>
<evidence type="ECO:0000256" key="4">
    <source>
        <dbReference type="ARBA" id="ARBA00022723"/>
    </source>
</evidence>
<dbReference type="GO" id="GO:0046872">
    <property type="term" value="F:metal ion binding"/>
    <property type="evidence" value="ECO:0007669"/>
    <property type="project" value="UniProtKB-KW"/>
</dbReference>
<dbReference type="Pfam" id="PF00636">
    <property type="entry name" value="Ribonuclease_3"/>
    <property type="match status" value="2"/>
</dbReference>
<dbReference type="FunFam" id="3.40.50.300:FF:000628">
    <property type="entry name" value="Endoribonuclease Dicer"/>
    <property type="match status" value="1"/>
</dbReference>
<evidence type="ECO:0000259" key="18">
    <source>
        <dbReference type="PROSITE" id="PS50137"/>
    </source>
</evidence>
<dbReference type="Pfam" id="PF20932">
    <property type="entry name" value="Dicer_dsRBD"/>
    <property type="match status" value="1"/>
</dbReference>
<dbReference type="CDD" id="cd18802">
    <property type="entry name" value="SF2_C_dicer"/>
    <property type="match status" value="1"/>
</dbReference>
<keyword evidence="10" id="KW-0067">ATP-binding</keyword>
<protein>
    <recommendedName>
        <fullName evidence="26">Dicer-like protein 1</fullName>
    </recommendedName>
</protein>
<evidence type="ECO:0000256" key="2">
    <source>
        <dbReference type="ARBA" id="ARBA00001946"/>
    </source>
</evidence>
<feature type="domain" description="RNase III" evidence="19">
    <location>
        <begin position="1039"/>
        <end position="1210"/>
    </location>
</feature>
<dbReference type="InterPro" id="IPR014001">
    <property type="entry name" value="Helicase_ATP-bd"/>
</dbReference>
<dbReference type="GO" id="GO:0003723">
    <property type="term" value="F:RNA binding"/>
    <property type="evidence" value="ECO:0007669"/>
    <property type="project" value="UniProtKB-UniRule"/>
</dbReference>
<dbReference type="InterPro" id="IPR038248">
    <property type="entry name" value="Dicer_dimer_sf"/>
</dbReference>
<dbReference type="CDD" id="cd00593">
    <property type="entry name" value="RIBOc"/>
    <property type="match status" value="2"/>
</dbReference>
<keyword evidence="4" id="KW-0479">Metal-binding</keyword>
<dbReference type="InterPro" id="IPR000999">
    <property type="entry name" value="RNase_III_dom"/>
</dbReference>
<dbReference type="SMART" id="SM00490">
    <property type="entry name" value="HELICc"/>
    <property type="match status" value="1"/>
</dbReference>
<dbReference type="PROSITE" id="PS50142">
    <property type="entry name" value="RNASE_3_2"/>
    <property type="match status" value="2"/>
</dbReference>
<dbReference type="Pfam" id="PF20930">
    <property type="entry name" value="Dicer_PBD"/>
    <property type="match status" value="1"/>
</dbReference>
<evidence type="ECO:0000256" key="11">
    <source>
        <dbReference type="ARBA" id="ARBA00022842"/>
    </source>
</evidence>
<evidence type="ECO:0000259" key="22">
    <source>
        <dbReference type="PROSITE" id="PS51194"/>
    </source>
</evidence>
<keyword evidence="8" id="KW-0378">Hydrolase</keyword>
<dbReference type="InterPro" id="IPR048513">
    <property type="entry name" value="Dicer_PBD"/>
</dbReference>
<dbReference type="InterPro" id="IPR003100">
    <property type="entry name" value="PAZ_dom"/>
</dbReference>
<dbReference type="GO" id="GO:0006309">
    <property type="term" value="P:apoptotic DNA fragmentation"/>
    <property type="evidence" value="ECO:0007669"/>
    <property type="project" value="TreeGrafter"/>
</dbReference>
<dbReference type="SUPFAM" id="SSF52540">
    <property type="entry name" value="P-loop containing nucleoside triphosphate hydrolases"/>
    <property type="match status" value="1"/>
</dbReference>
<dbReference type="InterPro" id="IPR006935">
    <property type="entry name" value="Helicase/UvrB_N"/>
</dbReference>
<feature type="domain" description="PAZ" evidence="20">
    <location>
        <begin position="828"/>
        <end position="950"/>
    </location>
</feature>
<dbReference type="InterPro" id="IPR036389">
    <property type="entry name" value="RNase_III_sf"/>
</dbReference>
<dbReference type="PROSITE" id="PS50137">
    <property type="entry name" value="DS_RBD"/>
    <property type="match status" value="1"/>
</dbReference>
<evidence type="ECO:0000256" key="7">
    <source>
        <dbReference type="ARBA" id="ARBA00022759"/>
    </source>
</evidence>
<comment type="similarity">
    <text evidence="15 16">Belongs to the helicase family. Dicer subfamily.</text>
</comment>
<dbReference type="SUPFAM" id="SSF101690">
    <property type="entry name" value="PAZ domain"/>
    <property type="match status" value="1"/>
</dbReference>
<dbReference type="Gene3D" id="3.30.160.380">
    <property type="entry name" value="Dicer dimerisation domain"/>
    <property type="match status" value="1"/>
</dbReference>
<dbReference type="GO" id="GO:0031054">
    <property type="term" value="P:pre-miRNA processing"/>
    <property type="evidence" value="ECO:0007669"/>
    <property type="project" value="InterPro"/>
</dbReference>
<dbReference type="SMART" id="SM00535">
    <property type="entry name" value="RIBOc"/>
    <property type="match status" value="2"/>
</dbReference>
<dbReference type="Pfam" id="PF20931">
    <property type="entry name" value="Dicer_platform"/>
    <property type="match status" value="1"/>
</dbReference>
<dbReference type="GO" id="GO:0004525">
    <property type="term" value="F:ribonuclease III activity"/>
    <property type="evidence" value="ECO:0007669"/>
    <property type="project" value="InterPro"/>
</dbReference>
<dbReference type="Gene3D" id="3.30.160.20">
    <property type="match status" value="1"/>
</dbReference>
<dbReference type="FunFam" id="3.30.160.380:FF:000001">
    <property type="entry name" value="Endoribonuclease dicer-like 1"/>
    <property type="match status" value="1"/>
</dbReference>
<dbReference type="GO" id="GO:0004530">
    <property type="term" value="F:deoxyribonuclease I activity"/>
    <property type="evidence" value="ECO:0007669"/>
    <property type="project" value="TreeGrafter"/>
</dbReference>
<keyword evidence="14" id="KW-0464">Manganese</keyword>
<keyword evidence="3" id="KW-0540">Nuclease</keyword>
<comment type="cofactor">
    <cofactor evidence="2">
        <name>Mg(2+)</name>
        <dbReference type="ChEBI" id="CHEBI:18420"/>
    </cofactor>
</comment>
<dbReference type="GO" id="GO:0005737">
    <property type="term" value="C:cytoplasm"/>
    <property type="evidence" value="ECO:0007669"/>
    <property type="project" value="TreeGrafter"/>
</dbReference>
<evidence type="ECO:0000259" key="20">
    <source>
        <dbReference type="PROSITE" id="PS50821"/>
    </source>
</evidence>
<evidence type="ECO:0000256" key="8">
    <source>
        <dbReference type="ARBA" id="ARBA00022801"/>
    </source>
</evidence>
<dbReference type="InterPro" id="IPR048512">
    <property type="entry name" value="Dicer_platform"/>
</dbReference>
<dbReference type="InterPro" id="IPR027417">
    <property type="entry name" value="P-loop_NTPase"/>
</dbReference>
<comment type="cofactor">
    <cofactor evidence="1">
        <name>Mn(2+)</name>
        <dbReference type="ChEBI" id="CHEBI:29035"/>
    </cofactor>
</comment>
<feature type="region of interest" description="Disordered" evidence="17">
    <location>
        <begin position="662"/>
        <end position="690"/>
    </location>
</feature>
<dbReference type="GO" id="GO:0003677">
    <property type="term" value="F:DNA binding"/>
    <property type="evidence" value="ECO:0007669"/>
    <property type="project" value="InterPro"/>
</dbReference>
<keyword evidence="6" id="KW-0547">Nucleotide-binding</keyword>
<keyword evidence="25" id="KW-1185">Reference proteome</keyword>
<evidence type="ECO:0000313" key="24">
    <source>
        <dbReference type="EMBL" id="CAH3043504.1"/>
    </source>
</evidence>
<dbReference type="Pfam" id="PF03368">
    <property type="entry name" value="Dicer_dimer"/>
    <property type="match status" value="1"/>
</dbReference>
<dbReference type="GO" id="GO:0030422">
    <property type="term" value="P:siRNA processing"/>
    <property type="evidence" value="ECO:0007669"/>
    <property type="project" value="InterPro"/>
</dbReference>
<evidence type="ECO:0000256" key="6">
    <source>
        <dbReference type="ARBA" id="ARBA00022741"/>
    </source>
</evidence>
<evidence type="ECO:0000256" key="3">
    <source>
        <dbReference type="ARBA" id="ARBA00022722"/>
    </source>
</evidence>
<dbReference type="FunFam" id="1.10.1520.10:FF:000005">
    <property type="entry name" value="Putative endoribonuclease dicer"/>
    <property type="match status" value="1"/>
</dbReference>
<keyword evidence="7" id="KW-0255">Endonuclease</keyword>
<dbReference type="Gene3D" id="1.10.1520.10">
    <property type="entry name" value="Ribonuclease III domain"/>
    <property type="match status" value="2"/>
</dbReference>
<keyword evidence="11" id="KW-0460">Magnesium</keyword>
<evidence type="ECO:0000256" key="12">
    <source>
        <dbReference type="ARBA" id="ARBA00022884"/>
    </source>
</evidence>
<dbReference type="GO" id="GO:0004386">
    <property type="term" value="F:helicase activity"/>
    <property type="evidence" value="ECO:0007669"/>
    <property type="project" value="UniProtKB-KW"/>
</dbReference>
<evidence type="ECO:0000256" key="5">
    <source>
        <dbReference type="ARBA" id="ARBA00022737"/>
    </source>
</evidence>
<gene>
    <name evidence="24" type="ORF">PMEA_00031583</name>
</gene>
<comment type="caution">
    <text evidence="24">The sequence shown here is derived from an EMBL/GenBank/DDBJ whole genome shotgun (WGS) entry which is preliminary data.</text>
</comment>
<reference evidence="24 25" key="1">
    <citation type="submission" date="2022-05" db="EMBL/GenBank/DDBJ databases">
        <authorList>
            <consortium name="Genoscope - CEA"/>
            <person name="William W."/>
        </authorList>
    </citation>
    <scope>NUCLEOTIDE SEQUENCE [LARGE SCALE GENOMIC DNA]</scope>
</reference>
<dbReference type="Proteomes" id="UP001159428">
    <property type="component" value="Unassembled WGS sequence"/>
</dbReference>
<dbReference type="EMBL" id="CALNXJ010000007">
    <property type="protein sequence ID" value="CAH3043504.1"/>
    <property type="molecule type" value="Genomic_DNA"/>
</dbReference>
<keyword evidence="12 16" id="KW-0694">RNA-binding</keyword>
<dbReference type="PROSITE" id="PS00517">
    <property type="entry name" value="RNASE_3_1"/>
    <property type="match status" value="1"/>
</dbReference>
<feature type="domain" description="DRBM" evidence="18">
    <location>
        <begin position="1502"/>
        <end position="1525"/>
    </location>
</feature>
<accession>A0AAU9W1B1</accession>
<dbReference type="InterPro" id="IPR044441">
    <property type="entry name" value="DICER_DSRM"/>
</dbReference>
<dbReference type="SUPFAM" id="SSF69065">
    <property type="entry name" value="RNase III domain-like"/>
    <property type="match status" value="2"/>
</dbReference>
<dbReference type="InterPro" id="IPR014720">
    <property type="entry name" value="dsRBD_dom"/>
</dbReference>
<dbReference type="Gene3D" id="3.40.50.300">
    <property type="entry name" value="P-loop containing nucleotide triphosphate hydrolases"/>
    <property type="match status" value="2"/>
</dbReference>
<dbReference type="InterPro" id="IPR001650">
    <property type="entry name" value="Helicase_C-like"/>
</dbReference>
<dbReference type="PANTHER" id="PTHR14950:SF37">
    <property type="entry name" value="ENDORIBONUCLEASE DICER"/>
    <property type="match status" value="1"/>
</dbReference>
<dbReference type="PROSITE" id="PS51194">
    <property type="entry name" value="HELICASE_CTER"/>
    <property type="match status" value="1"/>
</dbReference>
<dbReference type="InterPro" id="IPR005034">
    <property type="entry name" value="Dicer_dimerisation"/>
</dbReference>
<dbReference type="Pfam" id="PF00271">
    <property type="entry name" value="Helicase_C"/>
    <property type="match status" value="1"/>
</dbReference>
<dbReference type="GO" id="GO:0005524">
    <property type="term" value="F:ATP binding"/>
    <property type="evidence" value="ECO:0007669"/>
    <property type="project" value="UniProtKB-KW"/>
</dbReference>
<feature type="region of interest" description="Disordered" evidence="17">
    <location>
        <begin position="992"/>
        <end position="1015"/>
    </location>
</feature>
<dbReference type="Pfam" id="PF02170">
    <property type="entry name" value="PAZ"/>
    <property type="match status" value="1"/>
</dbReference>
<feature type="domain" description="Helicase C-terminal" evidence="22">
    <location>
        <begin position="358"/>
        <end position="547"/>
    </location>
</feature>
<feature type="domain" description="RNase III" evidence="19">
    <location>
        <begin position="1280"/>
        <end position="1437"/>
    </location>
</feature>
<evidence type="ECO:0000256" key="1">
    <source>
        <dbReference type="ARBA" id="ARBA00001936"/>
    </source>
</evidence>
<evidence type="ECO:0000313" key="25">
    <source>
        <dbReference type="Proteomes" id="UP001159428"/>
    </source>
</evidence>
<dbReference type="PROSITE" id="PS51327">
    <property type="entry name" value="DICER_DSRBF"/>
    <property type="match status" value="1"/>
</dbReference>
<sequence>MEKASESETGGEGIEHFSARPYQVELLERAKERNTIVCLGTGTGKTFISVMLIKELAHEVRGNYKDGGQRTFFLVNRVPLASQQAKAIANHTDLKVKHYVGEMGVDYWDKPTWENEFNTSNVLVMTAQIFLNLLLHGYILLSQVNLLIFDECHHAKNKDPYSQIMEYYSTCQQRPLPKVLGLTASIINGKVKPFQIESEIQELERTLRSTCETSQDEDVEKYAVKPEELVLDYPSQSTDENVNILIQILSDVLKPGIGFLRGLKTNNDENAHRCAKLAKSALSECKETLYDLGPWAAFKVAEYLIEDLDREGRVQSSKEGQLFCEFSATQLRQLQGIYCNFTESNGSEDSQHCYFTPKLEKLLSVFKEFANSQHEASEVEKTLCAIVFVERRYTALILSKQLNMAAKHDHELSFIKSNFVIGHGTGAGVNYSSNTEMNSKKQEEVLRKFRNDKKRHEFNVLIATSVVEEGLDIPKCNVVCRFDFPKNYRSYVQSKGRARAKGSKYYMLVDEKEQVEKENELEMLREIEKILLEKCHDRSEPSLEECNESVDTDLLLPYIPVNGKGARVTMSSSVSLLSKYCSKLPGDLFTQPKPVYKVEETVKDGYKCKLTLPINCPLREDIISEPMPSKKQAKMAAALKACERLHTIRELDDNLLPKQTLSDEESDLEEEAAAESDGKAPKAGTKKRRRRYRRKVPEVFVSSLVQDCQPQFLTTITIQVTKLTQPQEFVISERLFLDKTCTFGMLTTKRVPWIRSFKLFPNYGEITVSLQCHRSPLPRVKITKQELDIIREFHLFLFSHVLRYPVEFTPGSVDGYFIVMLKASGRSIDFDYMREELSRASKQSNGNQRIVVDAVVTKNYVESPQKYAVLNVRDDLTPMSSFPEKSQGNSYEEYFRLKYGEKGCIANKNQPLVEVKELSARVNFLVDQKRGTKNKRDVICLVPELCDDIPIRASLLSVSQILPSILQRVTSLLLVADLKAMVTCVRNTTDESTLPPIGAEEGSREAPMKVEDDTWDPEKDDALFPGIRLMFPHSPPSANHPDSFLVLQAITTTHSGDAFNLERLEMLGDSFLKLAVSIHLFCTYSDKDEGKLTRRRTNQISNLALYRAAAKKSLGEYLQNTQLARDVWCPTGCQFGDVPPNRTTGSPPMEVDSWDTVEAMKVDETSESGKKTKLTVTEHARQKCNTQMIADKSIADSIEGLIGAYLISCGYLGALRFMKFLGLKVLPEVVVNVDIDPRAENSKAGCYARFWPDQTKITAAQDKGDMVFRLTSGLENFENESISYNFQHKLYLVEALTHASYHENRVTPSYERLEFLGDALLDFLVTQHLYFRHVNLSPGELTDIRQALVNNNIFAALAVKHSYHKYLKHMSPKWFQTVKNFVDRVEDEAEERKDNRLQTVTADPFIIVSEEEEGIEAPKVLGDIFESVAGAIFLDSDMDLTKTWGVYYRMMKPYIDHYSVNIPRNPIRLVYEEDEKADFGKAETLDDGKIQLTLRVYWGEYTGKGPNKKIAKATAAKLAIEGLEKKSSEENAAVYIRQFAEPHKHKTRKRKLNELFTGIPMKIHKCSSNQTE</sequence>
<keyword evidence="13" id="KW-0943">RNA-mediated gene silencing</keyword>
<dbReference type="InterPro" id="IPR036085">
    <property type="entry name" value="PAZ_dom_sf"/>
</dbReference>
<keyword evidence="5" id="KW-0677">Repeat</keyword>
<dbReference type="PROSITE" id="PS51192">
    <property type="entry name" value="HELICASE_ATP_BIND_1"/>
    <property type="match status" value="1"/>
</dbReference>
<feature type="domain" description="Helicase ATP-binding" evidence="21">
    <location>
        <begin position="26"/>
        <end position="204"/>
    </location>
</feature>
<dbReference type="PANTHER" id="PTHR14950">
    <property type="entry name" value="DICER-RELATED"/>
    <property type="match status" value="1"/>
</dbReference>
<evidence type="ECO:0000256" key="17">
    <source>
        <dbReference type="SAM" id="MobiDB-lite"/>
    </source>
</evidence>
<dbReference type="PROSITE" id="PS50821">
    <property type="entry name" value="PAZ"/>
    <property type="match status" value="1"/>
</dbReference>
<dbReference type="SMART" id="SM00487">
    <property type="entry name" value="DEXDc"/>
    <property type="match status" value="1"/>
</dbReference>
<dbReference type="SMART" id="SM00949">
    <property type="entry name" value="PAZ"/>
    <property type="match status" value="1"/>
</dbReference>
<feature type="domain" description="Dicer dsRNA-binding fold" evidence="23">
    <location>
        <begin position="573"/>
        <end position="665"/>
    </location>
</feature>
<dbReference type="Pfam" id="PF04851">
    <property type="entry name" value="ResIII"/>
    <property type="match status" value="1"/>
</dbReference>
<dbReference type="Gene3D" id="2.170.260.10">
    <property type="entry name" value="paz domain"/>
    <property type="match status" value="1"/>
</dbReference>
<evidence type="ECO:0000259" key="19">
    <source>
        <dbReference type="PROSITE" id="PS50142"/>
    </source>
</evidence>
<evidence type="ECO:0000256" key="13">
    <source>
        <dbReference type="ARBA" id="ARBA00023158"/>
    </source>
</evidence>
<evidence type="ECO:0008006" key="26">
    <source>
        <dbReference type="Google" id="ProtNLM"/>
    </source>
</evidence>
<evidence type="ECO:0000256" key="16">
    <source>
        <dbReference type="PROSITE-ProRule" id="PRU00657"/>
    </source>
</evidence>
<name>A0AAU9W1B1_9CNID</name>
<evidence type="ECO:0000256" key="9">
    <source>
        <dbReference type="ARBA" id="ARBA00022806"/>
    </source>
</evidence>
<keyword evidence="9" id="KW-0347">Helicase</keyword>
<proteinExistence type="inferred from homology"/>
<evidence type="ECO:0000259" key="21">
    <source>
        <dbReference type="PROSITE" id="PS51192"/>
    </source>
</evidence>
<dbReference type="GO" id="GO:0005634">
    <property type="term" value="C:nucleus"/>
    <property type="evidence" value="ECO:0007669"/>
    <property type="project" value="TreeGrafter"/>
</dbReference>
<evidence type="ECO:0000256" key="14">
    <source>
        <dbReference type="ARBA" id="ARBA00023211"/>
    </source>
</evidence>